<dbReference type="SMART" id="SM00015">
    <property type="entry name" value="IQ"/>
    <property type="match status" value="3"/>
</dbReference>
<feature type="compositionally biased region" description="Low complexity" evidence="1">
    <location>
        <begin position="436"/>
        <end position="459"/>
    </location>
</feature>
<evidence type="ECO:0000313" key="4">
    <source>
        <dbReference type="Proteomes" id="UP000747110"/>
    </source>
</evidence>
<accession>A0A8J4FPR6</accession>
<feature type="region of interest" description="Disordered" evidence="1">
    <location>
        <begin position="413"/>
        <end position="459"/>
    </location>
</feature>
<protein>
    <submittedName>
        <fullName evidence="3">Uncharacterized protein</fullName>
    </submittedName>
</protein>
<evidence type="ECO:0000313" key="3">
    <source>
        <dbReference type="EMBL" id="GIL85151.1"/>
    </source>
</evidence>
<feature type="region of interest" description="Disordered" evidence="1">
    <location>
        <begin position="504"/>
        <end position="547"/>
    </location>
</feature>
<sequence length="547" mass="55538">MCVCMCVCVHALTCPCGGAPQPSQHEIAQAYLTALRTGLQPSGPGTGGPTDPLGAAAAAAGFGSTLPQHRTFVALSEAAPQPSPSQLLPLPRPTLLKAAAHSRGFRPNLDPDLAAIRIQAAFRGHHTRRQLTTAAAAAAGAIPASEPLPSRRPLSRGGSRESYPAAAVLNASGALIPGMVKYGPYSAVHERAAVRIQAAHRGYQVRKRVALERQRRQPPAAAAAAVAVDSAAPSVLVPVAMAVTAAGAQSETQSFTAAAAATAAADASRRRRSITTMISNSIYGVRHEQAAVRIQAAWKGRQARKLYAWVRQAAAEQDDLDLMLDPEEVAALSRNVSLSARAGGSRRAVRLAEGMAPSGVGDGNPGEMAVVAGIAAAEAAEAAAAANSSDGLRRYGHLEGSYDVGLDKVAPSVGASSNTSAAESFGSPEPPPAPEAPALAPRSANPSLRRNASRSTAAATAATVAATASRGSSRRTVVPLIGLTEEGQVVGDLGELDLLELESTGNMSEDGGGGGDGVGSGFGVVQHGDDDDDDNMLDGAGSEASVF</sequence>
<proteinExistence type="predicted"/>
<dbReference type="AlphaFoldDB" id="A0A8J4FPR6"/>
<dbReference type="CDD" id="cd23767">
    <property type="entry name" value="IQCD"/>
    <property type="match status" value="3"/>
</dbReference>
<evidence type="ECO:0000256" key="2">
    <source>
        <dbReference type="SAM" id="SignalP"/>
    </source>
</evidence>
<dbReference type="Gene3D" id="1.20.5.190">
    <property type="match status" value="1"/>
</dbReference>
<name>A0A8J4FPR6_9CHLO</name>
<dbReference type="SUPFAM" id="SSF52540">
    <property type="entry name" value="P-loop containing nucleoside triphosphate hydrolases"/>
    <property type="match status" value="1"/>
</dbReference>
<dbReference type="Proteomes" id="UP000747110">
    <property type="component" value="Unassembled WGS sequence"/>
</dbReference>
<keyword evidence="4" id="KW-1185">Reference proteome</keyword>
<dbReference type="PROSITE" id="PS50096">
    <property type="entry name" value="IQ"/>
    <property type="match status" value="3"/>
</dbReference>
<feature type="signal peptide" evidence="2">
    <location>
        <begin position="1"/>
        <end position="18"/>
    </location>
</feature>
<keyword evidence="2" id="KW-0732">Signal</keyword>
<dbReference type="EMBL" id="BNCP01000032">
    <property type="protein sequence ID" value="GIL85151.1"/>
    <property type="molecule type" value="Genomic_DNA"/>
</dbReference>
<organism evidence="3 4">
    <name type="scientific">Volvox reticuliferus</name>
    <dbReference type="NCBI Taxonomy" id="1737510"/>
    <lineage>
        <taxon>Eukaryota</taxon>
        <taxon>Viridiplantae</taxon>
        <taxon>Chlorophyta</taxon>
        <taxon>core chlorophytes</taxon>
        <taxon>Chlorophyceae</taxon>
        <taxon>CS clade</taxon>
        <taxon>Chlamydomonadales</taxon>
        <taxon>Volvocaceae</taxon>
        <taxon>Volvox</taxon>
    </lineage>
</organism>
<feature type="compositionally biased region" description="Gly residues" evidence="1">
    <location>
        <begin position="510"/>
        <end position="522"/>
    </location>
</feature>
<evidence type="ECO:0000256" key="1">
    <source>
        <dbReference type="SAM" id="MobiDB-lite"/>
    </source>
</evidence>
<comment type="caution">
    <text evidence="3">The sequence shown here is derived from an EMBL/GenBank/DDBJ whole genome shotgun (WGS) entry which is preliminary data.</text>
</comment>
<dbReference type="InterPro" id="IPR000048">
    <property type="entry name" value="IQ_motif_EF-hand-BS"/>
</dbReference>
<reference evidence="3" key="1">
    <citation type="journal article" date="2021" name="Proc. Natl. Acad. Sci. U.S.A.">
        <title>Three genomes in the algal genus Volvox reveal the fate of a haploid sex-determining region after a transition to homothallism.</title>
        <authorList>
            <person name="Yamamoto K."/>
            <person name="Hamaji T."/>
            <person name="Kawai-Toyooka H."/>
            <person name="Matsuzaki R."/>
            <person name="Takahashi F."/>
            <person name="Nishimura Y."/>
            <person name="Kawachi M."/>
            <person name="Noguchi H."/>
            <person name="Minakuchi Y."/>
            <person name="Umen J.G."/>
            <person name="Toyoda A."/>
            <person name="Nozaki H."/>
        </authorList>
    </citation>
    <scope>NUCLEOTIDE SEQUENCE</scope>
    <source>
        <strain evidence="3">NIES-3786</strain>
    </source>
</reference>
<gene>
    <name evidence="3" type="ORF">Vretifemale_13549</name>
</gene>
<dbReference type="OrthoDB" id="252964at2759"/>
<dbReference type="Pfam" id="PF00612">
    <property type="entry name" value="IQ"/>
    <property type="match status" value="3"/>
</dbReference>
<feature type="chain" id="PRO_5035316255" evidence="2">
    <location>
        <begin position="19"/>
        <end position="547"/>
    </location>
</feature>
<dbReference type="InterPro" id="IPR027417">
    <property type="entry name" value="P-loop_NTPase"/>
</dbReference>